<protein>
    <recommendedName>
        <fullName evidence="2">Treslin STD domain-containing protein</fullName>
    </recommendedName>
</protein>
<organism evidence="3 4">
    <name type="scientific">Batillaria attramentaria</name>
    <dbReference type="NCBI Taxonomy" id="370345"/>
    <lineage>
        <taxon>Eukaryota</taxon>
        <taxon>Metazoa</taxon>
        <taxon>Spiralia</taxon>
        <taxon>Lophotrochozoa</taxon>
        <taxon>Mollusca</taxon>
        <taxon>Gastropoda</taxon>
        <taxon>Caenogastropoda</taxon>
        <taxon>Sorbeoconcha</taxon>
        <taxon>Cerithioidea</taxon>
        <taxon>Batillariidae</taxon>
        <taxon>Batillaria</taxon>
    </lineage>
</organism>
<feature type="compositionally biased region" description="Polar residues" evidence="1">
    <location>
        <begin position="571"/>
        <end position="580"/>
    </location>
</feature>
<feature type="compositionally biased region" description="Polar residues" evidence="1">
    <location>
        <begin position="589"/>
        <end position="599"/>
    </location>
</feature>
<proteinExistence type="predicted"/>
<accession>A0ABD0JT92</accession>
<feature type="region of interest" description="Disordered" evidence="1">
    <location>
        <begin position="555"/>
        <end position="599"/>
    </location>
</feature>
<evidence type="ECO:0000259" key="2">
    <source>
        <dbReference type="Pfam" id="PF21855"/>
    </source>
</evidence>
<dbReference type="InterPro" id="IPR053920">
    <property type="entry name" value="Treslin_STD"/>
</dbReference>
<feature type="domain" description="Treslin STD" evidence="2">
    <location>
        <begin position="313"/>
        <end position="451"/>
    </location>
</feature>
<dbReference type="PANTHER" id="PTHR21556:SF2">
    <property type="entry name" value="TRESLIN"/>
    <property type="match status" value="1"/>
</dbReference>
<comment type="caution">
    <text evidence="3">The sequence shown here is derived from an EMBL/GenBank/DDBJ whole genome shotgun (WGS) entry which is preliminary data.</text>
</comment>
<dbReference type="PANTHER" id="PTHR21556">
    <property type="entry name" value="TRESLIN"/>
    <property type="match status" value="1"/>
</dbReference>
<feature type="compositionally biased region" description="Polar residues" evidence="1">
    <location>
        <begin position="242"/>
        <end position="257"/>
    </location>
</feature>
<feature type="region of interest" description="Disordered" evidence="1">
    <location>
        <begin position="507"/>
        <end position="535"/>
    </location>
</feature>
<evidence type="ECO:0000313" key="3">
    <source>
        <dbReference type="EMBL" id="KAK7477850.1"/>
    </source>
</evidence>
<feature type="compositionally biased region" description="Polar residues" evidence="1">
    <location>
        <begin position="511"/>
        <end position="535"/>
    </location>
</feature>
<dbReference type="Pfam" id="PF21855">
    <property type="entry name" value="Treslin_STD"/>
    <property type="match status" value="1"/>
</dbReference>
<dbReference type="Proteomes" id="UP001519460">
    <property type="component" value="Unassembled WGS sequence"/>
</dbReference>
<feature type="compositionally biased region" description="Polar residues" evidence="1">
    <location>
        <begin position="214"/>
        <end position="229"/>
    </location>
</feature>
<feature type="region of interest" description="Disordered" evidence="1">
    <location>
        <begin position="214"/>
        <end position="257"/>
    </location>
</feature>
<dbReference type="InterPro" id="IPR026153">
    <property type="entry name" value="Treslin"/>
</dbReference>
<keyword evidence="4" id="KW-1185">Reference proteome</keyword>
<dbReference type="AlphaFoldDB" id="A0ABD0JT92"/>
<reference evidence="3 4" key="1">
    <citation type="journal article" date="2023" name="Sci. Data">
        <title>Genome assembly of the Korean intertidal mud-creeper Batillaria attramentaria.</title>
        <authorList>
            <person name="Patra A.K."/>
            <person name="Ho P.T."/>
            <person name="Jun S."/>
            <person name="Lee S.J."/>
            <person name="Kim Y."/>
            <person name="Won Y.J."/>
        </authorList>
    </citation>
    <scope>NUCLEOTIDE SEQUENCE [LARGE SCALE GENOMIC DNA]</scope>
    <source>
        <strain evidence="3">Wonlab-2016</strain>
    </source>
</reference>
<name>A0ABD0JT92_9CAEN</name>
<gene>
    <name evidence="3" type="ORF">BaRGS_00030928</name>
</gene>
<evidence type="ECO:0000256" key="1">
    <source>
        <dbReference type="SAM" id="MobiDB-lite"/>
    </source>
</evidence>
<sequence length="599" mass="64779">FSICSSGSGDGCRSAVIQPRARIERAQACLLGNIMMCHFLCHLQPSASAAERQKFSELLCVISMLQRSSSTFPRPLGSHVPEFCPPLPLSLAVTLQVEKLISHQLQGQHADRDDSILGISLEEFKRKAVAAVKLKSHHVGDGDDAAVSADSDRVGGKFTAGMLNSWHSPACAPHLLGALGKLKERIGDMDYLSDAVLLDLQSAYRKENQQPVLLQPSHHSTPMVSSAASAPQPGSREWMNISGESGSTSQDRPGLSRQSSLLARGLLMLSKAKQTPNLPADEVDGDYVPSTQPDAVSRADVSGLVPAHLQSIEDLQKFVQEQYKQAVNSGLGLEMTAQSLVTVIQHFMTTQPGQTQPQNSAAQFLVQNVSKTSKDLKALYQNLDSDEGKRKKVTEYKLQVLLRLEMESVCASLQDSEIERTTNEIVDLLRGLLFITETGAVPKFLNTTVVTKTRSLRPYPSLTGFGSKRQIVVQAQAGNKKSKPKGTPTRSTRRACLEERHAWPGAGTRRNLMSNTPTKVTGESSQLAQGATDSNRMSLRAGLLSPVRTPTKFVMAGQSPTKTPTKPILKNSPSVRTLSSPPGFMGASRTPSEVSQGDI</sequence>
<evidence type="ECO:0000313" key="4">
    <source>
        <dbReference type="Proteomes" id="UP001519460"/>
    </source>
</evidence>
<dbReference type="EMBL" id="JACVVK020000340">
    <property type="protein sequence ID" value="KAK7477850.1"/>
    <property type="molecule type" value="Genomic_DNA"/>
</dbReference>
<feature type="non-terminal residue" evidence="3">
    <location>
        <position position="1"/>
    </location>
</feature>